<keyword evidence="4 10" id="KW-1133">Transmembrane helix</keyword>
<keyword evidence="8" id="KW-0769">Symport</keyword>
<dbReference type="Pfam" id="PF00209">
    <property type="entry name" value="SNF"/>
    <property type="match status" value="1"/>
</dbReference>
<feature type="binding site" evidence="6">
    <location>
        <position position="84"/>
    </location>
    <ligand>
        <name>Na(+)</name>
        <dbReference type="ChEBI" id="CHEBI:29101"/>
        <label>1</label>
    </ligand>
</feature>
<dbReference type="PANTHER" id="PTHR11616">
    <property type="entry name" value="SODIUM/CHLORIDE DEPENDENT TRANSPORTER"/>
    <property type="match status" value="1"/>
</dbReference>
<feature type="transmembrane region" description="Helical" evidence="10">
    <location>
        <begin position="385"/>
        <end position="406"/>
    </location>
</feature>
<feature type="transmembrane region" description="Helical" evidence="10">
    <location>
        <begin position="76"/>
        <end position="94"/>
    </location>
</feature>
<dbReference type="InterPro" id="IPR037272">
    <property type="entry name" value="SNS_sf"/>
</dbReference>
<keyword evidence="6" id="KW-0479">Metal-binding</keyword>
<feature type="transmembrane region" description="Helical" evidence="10">
    <location>
        <begin position="603"/>
        <end position="625"/>
    </location>
</feature>
<feature type="binding site" evidence="6">
    <location>
        <position position="85"/>
    </location>
    <ligand>
        <name>Na(+)</name>
        <dbReference type="ChEBI" id="CHEBI:29101"/>
        <label>1</label>
    </ligand>
</feature>
<dbReference type="PRINTS" id="PR00176">
    <property type="entry name" value="NANEUSMPORT"/>
</dbReference>
<feature type="region of interest" description="Disordered" evidence="9">
    <location>
        <begin position="47"/>
        <end position="66"/>
    </location>
</feature>
<dbReference type="GO" id="GO:0015375">
    <property type="term" value="F:glycine:sodium symporter activity"/>
    <property type="evidence" value="ECO:0007669"/>
    <property type="project" value="TreeGrafter"/>
</dbReference>
<dbReference type="AlphaFoldDB" id="A0A8B7Z3G7"/>
<proteinExistence type="inferred from homology"/>
<feature type="binding site" evidence="6">
    <location>
        <position position="359"/>
    </location>
    <ligand>
        <name>Na(+)</name>
        <dbReference type="ChEBI" id="CHEBI:29101"/>
        <label>1</label>
    </ligand>
</feature>
<feature type="region of interest" description="Disordered" evidence="9">
    <location>
        <begin position="666"/>
        <end position="696"/>
    </location>
</feature>
<feature type="binding site" evidence="6">
    <location>
        <position position="460"/>
    </location>
    <ligand>
        <name>Na(+)</name>
        <dbReference type="ChEBI" id="CHEBI:29101"/>
        <label>1</label>
    </ligand>
</feature>
<evidence type="ECO:0000256" key="7">
    <source>
        <dbReference type="PIRSR" id="PIRSR600175-2"/>
    </source>
</evidence>
<comment type="similarity">
    <text evidence="8">Belongs to the sodium:neurotransmitter symporter (SNF) (TC 2.A.22) family.</text>
</comment>
<keyword evidence="6" id="KW-0915">Sodium</keyword>
<gene>
    <name evidence="12" type="primary">LOC110984355</name>
</gene>
<evidence type="ECO:0000256" key="4">
    <source>
        <dbReference type="ARBA" id="ARBA00022989"/>
    </source>
</evidence>
<evidence type="ECO:0000256" key="8">
    <source>
        <dbReference type="RuleBase" id="RU003732"/>
    </source>
</evidence>
<feature type="binding site" evidence="6">
    <location>
        <position position="89"/>
    </location>
    <ligand>
        <name>Na(+)</name>
        <dbReference type="ChEBI" id="CHEBI:29101"/>
        <label>1</label>
    </ligand>
</feature>
<feature type="compositionally biased region" description="Basic and acidic residues" evidence="9">
    <location>
        <begin position="675"/>
        <end position="684"/>
    </location>
</feature>
<dbReference type="PROSITE" id="PS50267">
    <property type="entry name" value="NA_NEUROTRAN_SYMP_3"/>
    <property type="match status" value="1"/>
</dbReference>
<feature type="disulfide bond" evidence="7">
    <location>
        <begin position="187"/>
        <end position="196"/>
    </location>
</feature>
<dbReference type="SUPFAM" id="SSF161070">
    <property type="entry name" value="SNF-like"/>
    <property type="match status" value="1"/>
</dbReference>
<name>A0A8B7Z3G7_ACAPL</name>
<feature type="transmembrane region" description="Helical" evidence="10">
    <location>
        <begin position="560"/>
        <end position="583"/>
    </location>
</feature>
<dbReference type="PROSITE" id="PS00610">
    <property type="entry name" value="NA_NEUROTRAN_SYMP_1"/>
    <property type="match status" value="1"/>
</dbReference>
<keyword evidence="11" id="KW-1185">Reference proteome</keyword>
<evidence type="ECO:0000256" key="5">
    <source>
        <dbReference type="ARBA" id="ARBA00023136"/>
    </source>
</evidence>
<keyword evidence="2 8" id="KW-0813">Transport</keyword>
<feature type="transmembrane region" description="Helical" evidence="10">
    <location>
        <begin position="148"/>
        <end position="175"/>
    </location>
</feature>
<dbReference type="PANTHER" id="PTHR11616:SF240">
    <property type="entry name" value="BLOATED TUBULES, ISOFORM B-RELATED"/>
    <property type="match status" value="1"/>
</dbReference>
<evidence type="ECO:0000256" key="1">
    <source>
        <dbReference type="ARBA" id="ARBA00004141"/>
    </source>
</evidence>
<dbReference type="Proteomes" id="UP000694845">
    <property type="component" value="Unplaced"/>
</dbReference>
<organism evidence="11 12">
    <name type="scientific">Acanthaster planci</name>
    <name type="common">Crown-of-thorns starfish</name>
    <dbReference type="NCBI Taxonomy" id="133434"/>
    <lineage>
        <taxon>Eukaryota</taxon>
        <taxon>Metazoa</taxon>
        <taxon>Echinodermata</taxon>
        <taxon>Eleutherozoa</taxon>
        <taxon>Asterozoa</taxon>
        <taxon>Asteroidea</taxon>
        <taxon>Valvatacea</taxon>
        <taxon>Valvatida</taxon>
        <taxon>Acanthasteridae</taxon>
        <taxon>Acanthaster</taxon>
    </lineage>
</organism>
<keyword evidence="5 10" id="KW-0472">Membrane</keyword>
<dbReference type="GO" id="GO:0046872">
    <property type="term" value="F:metal ion binding"/>
    <property type="evidence" value="ECO:0007669"/>
    <property type="project" value="UniProtKB-KW"/>
</dbReference>
<evidence type="ECO:0000256" key="6">
    <source>
        <dbReference type="PIRSR" id="PIRSR600175-1"/>
    </source>
</evidence>
<feature type="transmembrane region" description="Helical" evidence="10">
    <location>
        <begin position="352"/>
        <end position="373"/>
    </location>
</feature>
<feature type="transmembrane region" description="Helical" evidence="10">
    <location>
        <begin position="106"/>
        <end position="127"/>
    </location>
</feature>
<accession>A0A8B7Z3G7</accession>
<dbReference type="OrthoDB" id="6581954at2759"/>
<dbReference type="KEGG" id="aplc:110984355"/>
<dbReference type="InterPro" id="IPR000175">
    <property type="entry name" value="Na/ntran_symport"/>
</dbReference>
<feature type="binding site" evidence="6">
    <location>
        <position position="391"/>
    </location>
    <ligand>
        <name>Na(+)</name>
        <dbReference type="ChEBI" id="CHEBI:29101"/>
        <label>1</label>
    </ligand>
</feature>
<evidence type="ECO:0000313" key="11">
    <source>
        <dbReference type="Proteomes" id="UP000694845"/>
    </source>
</evidence>
<evidence type="ECO:0000256" key="10">
    <source>
        <dbReference type="SAM" id="Phobius"/>
    </source>
</evidence>
<feature type="transmembrane region" description="Helical" evidence="10">
    <location>
        <begin position="485"/>
        <end position="511"/>
    </location>
</feature>
<feature type="transmembrane region" description="Helical" evidence="10">
    <location>
        <begin position="447"/>
        <end position="473"/>
    </location>
</feature>
<comment type="subcellular location">
    <subcellularLocation>
        <location evidence="1">Membrane</location>
        <topology evidence="1">Multi-pass membrane protein</topology>
    </subcellularLocation>
</comment>
<keyword evidence="3 8" id="KW-0812">Transmembrane</keyword>
<feature type="transmembrane region" description="Helical" evidence="10">
    <location>
        <begin position="303"/>
        <end position="323"/>
    </location>
</feature>
<dbReference type="GeneID" id="110984355"/>
<dbReference type="RefSeq" id="XP_022100178.1">
    <property type="nucleotide sequence ID" value="XM_022244486.1"/>
</dbReference>
<dbReference type="GO" id="GO:0005886">
    <property type="term" value="C:plasma membrane"/>
    <property type="evidence" value="ECO:0007669"/>
    <property type="project" value="TreeGrafter"/>
</dbReference>
<reference evidence="12" key="1">
    <citation type="submission" date="2025-08" db="UniProtKB">
        <authorList>
            <consortium name="RefSeq"/>
        </authorList>
    </citation>
    <scope>IDENTIFICATION</scope>
</reference>
<keyword evidence="7" id="KW-1015">Disulfide bond</keyword>
<protein>
    <recommendedName>
        <fullName evidence="8">Transporter</fullName>
    </recommendedName>
</protein>
<feature type="transmembrane region" description="Helical" evidence="10">
    <location>
        <begin position="517"/>
        <end position="539"/>
    </location>
</feature>
<dbReference type="PROSITE" id="PS00754">
    <property type="entry name" value="NA_NEUROTRAN_SYMP_2"/>
    <property type="match status" value="1"/>
</dbReference>
<evidence type="ECO:0000256" key="9">
    <source>
        <dbReference type="SAM" id="MobiDB-lite"/>
    </source>
</evidence>
<evidence type="ECO:0000313" key="12">
    <source>
        <dbReference type="RefSeq" id="XP_022100178.1"/>
    </source>
</evidence>
<evidence type="ECO:0000256" key="3">
    <source>
        <dbReference type="ARBA" id="ARBA00022692"/>
    </source>
</evidence>
<sequence>MSSFEKEKALQTEIADMDGHCLDDGASNGTTKAALANHVALVNEDDSPVKAKADSKTDSKMDENQERGNWSNHLDFMLSCVSYAVGLGNVWRFPYLCFSNGGGAFLIPYCIMLTFAGLPLFFLELSFGQYGSCGPISVWRALPLFRGVGYGMVIVSALVAIYYNVIICYTIFYIVKSMTTTLPWVGCNHQWNSEFCSTLVNECLEHGGIVTVENECISIANMTTAELNQYNVTADGNISNYKDPLYNMRVPPSEEYYRQGVLHDSGDIFKSGYVIWELALCLLLAWVLVFVCLAKGVKSSGKVVYFTAIFPYVVLLILLIRGVTLEGYQEGVKFFITPRWELLKHPKVWKDAAVQIFYSLSASWGGLITLSSYNKFHNNCFRDAMIVPVINCATSIFAGFVIFSIMGNMAYELKVPVSEVVQEEFGLAFIAYPEAVARLPISPLWSLLFFFMLLTLGLGSQLCIVETVVTSIVDEFPRYLRSRKFWVLAMYSTLGFLVGLNCVTQAGNYWVILMDKYAADFALLIFGLCECIGLGWLYGVRRFFNDIRCMISDRLVDFPLFKWWGVQWCALTPAILSFVLLFNWIDWEVPKAGEKDFPMGAHIIGWVMISSSISAIPTVMIYELVFKGEGNIIERFRRATTSKPSWGPALKLHRLEAINAHKAHGTVMGGDLEPGTDKYDDNDVKYSPANADESIV</sequence>
<feature type="binding site" evidence="6">
    <location>
        <position position="456"/>
    </location>
    <ligand>
        <name>Na(+)</name>
        <dbReference type="ChEBI" id="CHEBI:29101"/>
        <label>1</label>
    </ligand>
</feature>
<evidence type="ECO:0000256" key="2">
    <source>
        <dbReference type="ARBA" id="ARBA00022448"/>
    </source>
</evidence>
<feature type="transmembrane region" description="Helical" evidence="10">
    <location>
        <begin position="273"/>
        <end position="294"/>
    </location>
</feature>